<feature type="domain" description="Tyrosine-protein phosphatase" evidence="2">
    <location>
        <begin position="43"/>
        <end position="190"/>
    </location>
</feature>
<evidence type="ECO:0000259" key="2">
    <source>
        <dbReference type="PROSITE" id="PS50054"/>
    </source>
</evidence>
<dbReference type="AlphaFoldDB" id="A0AAD1YD27"/>
<feature type="compositionally biased region" description="Low complexity" evidence="1">
    <location>
        <begin position="22"/>
        <end position="31"/>
    </location>
</feature>
<organism evidence="4 5">
    <name type="scientific">Euplotes crassus</name>
    <dbReference type="NCBI Taxonomy" id="5936"/>
    <lineage>
        <taxon>Eukaryota</taxon>
        <taxon>Sar</taxon>
        <taxon>Alveolata</taxon>
        <taxon>Ciliophora</taxon>
        <taxon>Intramacronucleata</taxon>
        <taxon>Spirotrichea</taxon>
        <taxon>Hypotrichia</taxon>
        <taxon>Euplotida</taxon>
        <taxon>Euplotidae</taxon>
        <taxon>Moneuplotes</taxon>
    </lineage>
</organism>
<dbReference type="CDD" id="cd14498">
    <property type="entry name" value="DSP"/>
    <property type="match status" value="1"/>
</dbReference>
<feature type="compositionally biased region" description="Basic and acidic residues" evidence="1">
    <location>
        <begin position="352"/>
        <end position="368"/>
    </location>
</feature>
<accession>A0AAD1YD27</accession>
<feature type="domain" description="Tyrosine specific protein phosphatases" evidence="3">
    <location>
        <begin position="114"/>
        <end position="171"/>
    </location>
</feature>
<dbReference type="PANTHER" id="PTHR46653">
    <property type="entry name" value="SPECIFICITY PROTEIN PHOSPHATASE, PUTATIVE-RELATED"/>
    <property type="match status" value="1"/>
</dbReference>
<evidence type="ECO:0000313" key="4">
    <source>
        <dbReference type="EMBL" id="CAI2387512.1"/>
    </source>
</evidence>
<evidence type="ECO:0000256" key="1">
    <source>
        <dbReference type="SAM" id="MobiDB-lite"/>
    </source>
</evidence>
<dbReference type="InterPro" id="IPR020422">
    <property type="entry name" value="TYR_PHOSPHATASE_DUAL_dom"/>
</dbReference>
<dbReference type="SUPFAM" id="SSF52799">
    <property type="entry name" value="(Phosphotyrosine protein) phosphatases II"/>
    <property type="match status" value="1"/>
</dbReference>
<dbReference type="PROSITE" id="PS50056">
    <property type="entry name" value="TYR_PHOSPHATASE_2"/>
    <property type="match status" value="1"/>
</dbReference>
<keyword evidence="5" id="KW-1185">Reference proteome</keyword>
<sequence>MEPYTDSKGAGSNNSIDSLENPPSQQQQSTTVGSQDMYSEFIGAIKVRDGLFIGDQLAAQDYEFVVTNKVTHIINTSGLQIRNYWESIGVKYLTFDWIDQDCQIILDAKNTNANKIYSFIQEAAEQGESCLVHSVRGQSRASTVLAAYFMKKYKWSLYKTIEFLNNRRPDLEIRASFIRQLSYYEKRLLQETGVQSDAWTELASKPHLENDELILTHTFLNAQMGPFADFTRIASTEELNPNSKLKWIDERESKKDLLVTNESKDDLINKESVQKVTSHYDKQAEKSIIKVTAENTFLNDRIDTEEDDLSDQKPLRTTEKEDNKPDIKEQSQAEPEEKHSKSVDLTTQNKAFDYKSKNISDIKPKQESDQSDSSSKNPKHKASISVDKTKKDSEVKTLNYKGKKSREATPKEPLKPPSAISKVYEEIPNRARPYIKKDSIKLKNKPRASSGKRPKSKETKKRRRPRSNDDRKLKNSSIVGSVPGKRTGSRGASEKSNKEFPTNDTIKRRSIVNKFVNNTILYQEQQSKIDSRNIYKNSYKNNPNWNSASLNLKKYVKKDLTLRQPTKKKTKNNKSQASKLPSVDKQLRTFINHDPKMLVNSYFPNDSDFSKSFGSSLYNPTNTSIPSGKKLAALKNNLIMNNTYTRKSTGSSVTKSKKYQTLKTIMKPQSKPEVVPKKRSMSPGTKVNLKFSASHAIKLAQNKPRAGSKKKTMRSPGIIGKF</sequence>
<feature type="region of interest" description="Disordered" evidence="1">
    <location>
        <begin position="302"/>
        <end position="505"/>
    </location>
</feature>
<name>A0AAD1YD27_EUPCR</name>
<dbReference type="InterPro" id="IPR029021">
    <property type="entry name" value="Prot-tyrosine_phosphatase-like"/>
</dbReference>
<evidence type="ECO:0000259" key="3">
    <source>
        <dbReference type="PROSITE" id="PS50056"/>
    </source>
</evidence>
<feature type="compositionally biased region" description="Basic and acidic residues" evidence="1">
    <location>
        <begin position="405"/>
        <end position="414"/>
    </location>
</feature>
<comment type="caution">
    <text evidence="4">The sequence shown here is derived from an EMBL/GenBank/DDBJ whole genome shotgun (WGS) entry which is preliminary data.</text>
</comment>
<proteinExistence type="predicted"/>
<feature type="region of interest" description="Disordered" evidence="1">
    <location>
        <begin position="1"/>
        <end position="32"/>
    </location>
</feature>
<feature type="region of interest" description="Disordered" evidence="1">
    <location>
        <begin position="701"/>
        <end position="722"/>
    </location>
</feature>
<evidence type="ECO:0008006" key="6">
    <source>
        <dbReference type="Google" id="ProtNLM"/>
    </source>
</evidence>
<dbReference type="InterPro" id="IPR000340">
    <property type="entry name" value="Dual-sp_phosphatase_cat-dom"/>
</dbReference>
<dbReference type="InterPro" id="IPR000387">
    <property type="entry name" value="Tyr_Pase_dom"/>
</dbReference>
<feature type="compositionally biased region" description="Basic residues" evidence="1">
    <location>
        <begin position="442"/>
        <end position="465"/>
    </location>
</feature>
<dbReference type="SMART" id="SM00195">
    <property type="entry name" value="DSPc"/>
    <property type="match status" value="1"/>
</dbReference>
<dbReference type="Pfam" id="PF00782">
    <property type="entry name" value="DSPc"/>
    <property type="match status" value="1"/>
</dbReference>
<gene>
    <name evidence="4" type="ORF">ECRASSUSDP1_LOCUS29145</name>
</gene>
<dbReference type="EMBL" id="CAMPGE010030017">
    <property type="protein sequence ID" value="CAI2387512.1"/>
    <property type="molecule type" value="Genomic_DNA"/>
</dbReference>
<evidence type="ECO:0000313" key="5">
    <source>
        <dbReference type="Proteomes" id="UP001295684"/>
    </source>
</evidence>
<dbReference type="PANTHER" id="PTHR46653:SF1">
    <property type="entry name" value="SPECIFICITY PROTEIN PHOSPHATASE, PUTATIVE-RELATED"/>
    <property type="match status" value="1"/>
</dbReference>
<reference evidence="4" key="1">
    <citation type="submission" date="2023-07" db="EMBL/GenBank/DDBJ databases">
        <authorList>
            <consortium name="AG Swart"/>
            <person name="Singh M."/>
            <person name="Singh A."/>
            <person name="Seah K."/>
            <person name="Emmerich C."/>
        </authorList>
    </citation>
    <scope>NUCLEOTIDE SEQUENCE</scope>
    <source>
        <strain evidence="4">DP1</strain>
    </source>
</reference>
<feature type="compositionally biased region" description="Basic and acidic residues" evidence="1">
    <location>
        <begin position="423"/>
        <end position="441"/>
    </location>
</feature>
<protein>
    <recommendedName>
        <fullName evidence="6">Tyrosine-protein phosphatase domain-containing protein</fullName>
    </recommendedName>
</protein>
<feature type="region of interest" description="Disordered" evidence="1">
    <location>
        <begin position="560"/>
        <end position="584"/>
    </location>
</feature>
<dbReference type="PROSITE" id="PS50054">
    <property type="entry name" value="TYR_PHOSPHATASE_DUAL"/>
    <property type="match status" value="1"/>
</dbReference>
<dbReference type="Gene3D" id="3.90.190.10">
    <property type="entry name" value="Protein tyrosine phosphatase superfamily"/>
    <property type="match status" value="1"/>
</dbReference>
<feature type="compositionally biased region" description="Basic and acidic residues" evidence="1">
    <location>
        <begin position="310"/>
        <end position="342"/>
    </location>
</feature>
<dbReference type="Proteomes" id="UP001295684">
    <property type="component" value="Unassembled WGS sequence"/>
</dbReference>